<dbReference type="SUPFAM" id="SSF48008">
    <property type="entry name" value="GntR ligand-binding domain-like"/>
    <property type="match status" value="1"/>
</dbReference>
<dbReference type="InterPro" id="IPR036390">
    <property type="entry name" value="WH_DNA-bd_sf"/>
</dbReference>
<dbReference type="GO" id="GO:0003677">
    <property type="term" value="F:DNA binding"/>
    <property type="evidence" value="ECO:0007669"/>
    <property type="project" value="UniProtKB-KW"/>
</dbReference>
<dbReference type="PROSITE" id="PS50949">
    <property type="entry name" value="HTH_GNTR"/>
    <property type="match status" value="1"/>
</dbReference>
<keyword evidence="3" id="KW-0804">Transcription</keyword>
<dbReference type="Gene3D" id="1.20.120.530">
    <property type="entry name" value="GntR ligand-binding domain-like"/>
    <property type="match status" value="1"/>
</dbReference>
<sequence>MVVTVAPAYQVLAERIRDDIMSGVLRPGERLPTEPQLCEQSGLSRSTVREALRLLSSQHLIVTMRGVNGGSFVAEPDASALGATLSDGVGLLLASGAVTGDDFLEVRRMLEVPAAGLAAARREAHHLAELERAMFDPEHDDLARRIEAHAAFHLTIAAASGNSLLSLVVRPLYSLANRDAVERAARPPFWHAVDRDHRALLGAIRAQDVARAMELARQHIDNIRPAEHMTVVAGV</sequence>
<reference evidence="5" key="1">
    <citation type="journal article" date="2014" name="Int. J. Syst. Evol. Microbiol.">
        <title>Complete genome sequence of Corynebacterium casei LMG S-19264T (=DSM 44701T), isolated from a smear-ripened cheese.</title>
        <authorList>
            <consortium name="US DOE Joint Genome Institute (JGI-PGF)"/>
            <person name="Walter F."/>
            <person name="Albersmeier A."/>
            <person name="Kalinowski J."/>
            <person name="Ruckert C."/>
        </authorList>
    </citation>
    <scope>NUCLEOTIDE SEQUENCE</scope>
    <source>
        <strain evidence="5">VKM Ac-1321</strain>
    </source>
</reference>
<dbReference type="CDD" id="cd07377">
    <property type="entry name" value="WHTH_GntR"/>
    <property type="match status" value="1"/>
</dbReference>
<name>A0A9W6NKJ3_9ACTN</name>
<protein>
    <submittedName>
        <fullName evidence="5">GntR family transcriptional regulator</fullName>
    </submittedName>
</protein>
<evidence type="ECO:0000313" key="5">
    <source>
        <dbReference type="EMBL" id="GLL00133.1"/>
    </source>
</evidence>
<keyword evidence="2" id="KW-0238">DNA-binding</keyword>
<gene>
    <name evidence="5" type="ORF">GCM10017581_018730</name>
</gene>
<evidence type="ECO:0000256" key="3">
    <source>
        <dbReference type="ARBA" id="ARBA00023163"/>
    </source>
</evidence>
<feature type="domain" description="HTH gntR-type" evidence="4">
    <location>
        <begin position="6"/>
        <end position="76"/>
    </location>
</feature>
<evidence type="ECO:0000256" key="1">
    <source>
        <dbReference type="ARBA" id="ARBA00023015"/>
    </source>
</evidence>
<dbReference type="GO" id="GO:0003700">
    <property type="term" value="F:DNA-binding transcription factor activity"/>
    <property type="evidence" value="ECO:0007669"/>
    <property type="project" value="InterPro"/>
</dbReference>
<proteinExistence type="predicted"/>
<dbReference type="Pfam" id="PF07729">
    <property type="entry name" value="FCD"/>
    <property type="match status" value="1"/>
</dbReference>
<dbReference type="SMART" id="SM00345">
    <property type="entry name" value="HTH_GNTR"/>
    <property type="match status" value="1"/>
</dbReference>
<dbReference type="SUPFAM" id="SSF46785">
    <property type="entry name" value="Winged helix' DNA-binding domain"/>
    <property type="match status" value="1"/>
</dbReference>
<dbReference type="Pfam" id="PF00392">
    <property type="entry name" value="GntR"/>
    <property type="match status" value="1"/>
</dbReference>
<dbReference type="SMART" id="SM00895">
    <property type="entry name" value="FCD"/>
    <property type="match status" value="1"/>
</dbReference>
<organism evidence="5 6">
    <name type="scientific">Dactylosporangium matsuzakiense</name>
    <dbReference type="NCBI Taxonomy" id="53360"/>
    <lineage>
        <taxon>Bacteria</taxon>
        <taxon>Bacillati</taxon>
        <taxon>Actinomycetota</taxon>
        <taxon>Actinomycetes</taxon>
        <taxon>Micromonosporales</taxon>
        <taxon>Micromonosporaceae</taxon>
        <taxon>Dactylosporangium</taxon>
    </lineage>
</organism>
<comment type="caution">
    <text evidence="5">The sequence shown here is derived from an EMBL/GenBank/DDBJ whole genome shotgun (WGS) entry which is preliminary data.</text>
</comment>
<dbReference type="AlphaFoldDB" id="A0A9W6NKJ3"/>
<dbReference type="PANTHER" id="PTHR43537:SF5">
    <property type="entry name" value="UXU OPERON TRANSCRIPTIONAL REGULATOR"/>
    <property type="match status" value="1"/>
</dbReference>
<keyword evidence="1" id="KW-0805">Transcription regulation</keyword>
<dbReference type="Gene3D" id="1.10.10.10">
    <property type="entry name" value="Winged helix-like DNA-binding domain superfamily/Winged helix DNA-binding domain"/>
    <property type="match status" value="1"/>
</dbReference>
<dbReference type="EMBL" id="BSFP01000007">
    <property type="protein sequence ID" value="GLL00133.1"/>
    <property type="molecule type" value="Genomic_DNA"/>
</dbReference>
<reference evidence="5" key="2">
    <citation type="submission" date="2023-01" db="EMBL/GenBank/DDBJ databases">
        <authorList>
            <person name="Sun Q."/>
            <person name="Evtushenko L."/>
        </authorList>
    </citation>
    <scope>NUCLEOTIDE SEQUENCE</scope>
    <source>
        <strain evidence="5">VKM Ac-1321</strain>
    </source>
</reference>
<dbReference type="InterPro" id="IPR008920">
    <property type="entry name" value="TF_FadR/GntR_C"/>
</dbReference>
<dbReference type="PRINTS" id="PR00035">
    <property type="entry name" value="HTHGNTR"/>
</dbReference>
<evidence type="ECO:0000256" key="2">
    <source>
        <dbReference type="ARBA" id="ARBA00023125"/>
    </source>
</evidence>
<dbReference type="InterPro" id="IPR000524">
    <property type="entry name" value="Tscrpt_reg_HTH_GntR"/>
</dbReference>
<accession>A0A9W6NKJ3</accession>
<dbReference type="Proteomes" id="UP001143480">
    <property type="component" value="Unassembled WGS sequence"/>
</dbReference>
<evidence type="ECO:0000313" key="6">
    <source>
        <dbReference type="Proteomes" id="UP001143480"/>
    </source>
</evidence>
<evidence type="ECO:0000259" key="4">
    <source>
        <dbReference type="PROSITE" id="PS50949"/>
    </source>
</evidence>
<keyword evidence="6" id="KW-1185">Reference proteome</keyword>
<dbReference type="InterPro" id="IPR011711">
    <property type="entry name" value="GntR_C"/>
</dbReference>
<dbReference type="PANTHER" id="PTHR43537">
    <property type="entry name" value="TRANSCRIPTIONAL REGULATOR, GNTR FAMILY"/>
    <property type="match status" value="1"/>
</dbReference>
<dbReference type="InterPro" id="IPR036388">
    <property type="entry name" value="WH-like_DNA-bd_sf"/>
</dbReference>